<evidence type="ECO:0000259" key="2">
    <source>
        <dbReference type="Pfam" id="PF09843"/>
    </source>
</evidence>
<sequence length="376" mass="42411">MSQVSNVYRQATGIGGYPFIRAFVLSMMTEGNDDMLEGFFDKIGILSDVKIQYLAIRGKKSKKLKGLYIIPHIHFGPFKTCGSSDLPALIYEAFKYIPGTTVYHTTNDHTQNLTSQSELAKVLRQIKRDVKYIEENSQNEWINEIKKVSRKISNSAKLIGIDIDDIAIVFLTRHPLPSDDMQAQIGDEIRKIAKSKGYREIIIIDSHNSIIGDEVLSEGFRFFGKNYLTLIIPLGLFLLISLIIKNLLVVDMVWQSIVLTPAIETIINMDPSAITDEQLNLMMEYLALSLFSGFISGFVITIFNVLAMCLVSNYLYNKFIGNETSFFSEFKKAINGKLIFVILLLGVGISVGSFLLYIPSIIIIGYYAFYVFTYNS</sequence>
<proteinExistence type="predicted"/>
<dbReference type="AlphaFoldDB" id="X1QWJ1"/>
<feature type="non-terminal residue" evidence="3">
    <location>
        <position position="376"/>
    </location>
</feature>
<keyword evidence="1" id="KW-0812">Transmembrane</keyword>
<dbReference type="Pfam" id="PF09843">
    <property type="entry name" value="DUF2070"/>
    <property type="match status" value="1"/>
</dbReference>
<evidence type="ECO:0000256" key="1">
    <source>
        <dbReference type="SAM" id="Phobius"/>
    </source>
</evidence>
<name>X1QWJ1_9ZZZZ</name>
<keyword evidence="1" id="KW-0472">Membrane</keyword>
<organism evidence="3">
    <name type="scientific">marine sediment metagenome</name>
    <dbReference type="NCBI Taxonomy" id="412755"/>
    <lineage>
        <taxon>unclassified sequences</taxon>
        <taxon>metagenomes</taxon>
        <taxon>ecological metagenomes</taxon>
    </lineage>
</organism>
<feature type="domain" description="DUF2070" evidence="2">
    <location>
        <begin position="8"/>
        <end position="213"/>
    </location>
</feature>
<protein>
    <recommendedName>
        <fullName evidence="2">DUF2070 domain-containing protein</fullName>
    </recommendedName>
</protein>
<feature type="transmembrane region" description="Helical" evidence="1">
    <location>
        <begin position="338"/>
        <end position="369"/>
    </location>
</feature>
<keyword evidence="1" id="KW-1133">Transmembrane helix</keyword>
<evidence type="ECO:0000313" key="3">
    <source>
        <dbReference type="EMBL" id="GAI59171.1"/>
    </source>
</evidence>
<reference evidence="3" key="1">
    <citation type="journal article" date="2014" name="Front. Microbiol.">
        <title>High frequency of phylogenetically diverse reductive dehalogenase-homologous genes in deep subseafloor sedimentary metagenomes.</title>
        <authorList>
            <person name="Kawai M."/>
            <person name="Futagami T."/>
            <person name="Toyoda A."/>
            <person name="Takaki Y."/>
            <person name="Nishi S."/>
            <person name="Hori S."/>
            <person name="Arai W."/>
            <person name="Tsubouchi T."/>
            <person name="Morono Y."/>
            <person name="Uchiyama I."/>
            <person name="Ito T."/>
            <person name="Fujiyama A."/>
            <person name="Inagaki F."/>
            <person name="Takami H."/>
        </authorList>
    </citation>
    <scope>NUCLEOTIDE SEQUENCE</scope>
    <source>
        <strain evidence="3">Expedition CK06-06</strain>
    </source>
</reference>
<dbReference type="EMBL" id="BARW01002635">
    <property type="protein sequence ID" value="GAI59171.1"/>
    <property type="molecule type" value="Genomic_DNA"/>
</dbReference>
<feature type="transmembrane region" description="Helical" evidence="1">
    <location>
        <begin position="227"/>
        <end position="244"/>
    </location>
</feature>
<gene>
    <name evidence="3" type="ORF">S12H4_07215</name>
</gene>
<feature type="transmembrane region" description="Helical" evidence="1">
    <location>
        <begin position="285"/>
        <end position="317"/>
    </location>
</feature>
<comment type="caution">
    <text evidence="3">The sequence shown here is derived from an EMBL/GenBank/DDBJ whole genome shotgun (WGS) entry which is preliminary data.</text>
</comment>
<dbReference type="InterPro" id="IPR019204">
    <property type="entry name" value="DUF2070_membrane"/>
</dbReference>
<accession>X1QWJ1</accession>